<evidence type="ECO:0000256" key="4">
    <source>
        <dbReference type="SAM" id="SignalP"/>
    </source>
</evidence>
<name>A0A6C2UJ21_9BACT</name>
<dbReference type="Gene3D" id="2.60.40.10">
    <property type="entry name" value="Immunoglobulins"/>
    <property type="match status" value="3"/>
</dbReference>
<dbReference type="Pfam" id="PF13287">
    <property type="entry name" value="Fn3_assoc"/>
    <property type="match status" value="1"/>
</dbReference>
<feature type="chain" id="PRO_5025535793" evidence="4">
    <location>
        <begin position="19"/>
        <end position="1012"/>
    </location>
</feature>
<reference evidence="6 7" key="1">
    <citation type="submission" date="2019-04" db="EMBL/GenBank/DDBJ databases">
        <authorList>
            <person name="Van Vliet M D."/>
        </authorList>
    </citation>
    <scope>NUCLEOTIDE SEQUENCE [LARGE SCALE GENOMIC DNA]</scope>
    <source>
        <strain evidence="6 7">F21</strain>
    </source>
</reference>
<dbReference type="InterPro" id="IPR032311">
    <property type="entry name" value="DUF4982"/>
</dbReference>
<dbReference type="InterPro" id="IPR006103">
    <property type="entry name" value="Glyco_hydro_2_cat"/>
</dbReference>
<dbReference type="Pfam" id="PF03422">
    <property type="entry name" value="CBM_6"/>
    <property type="match status" value="1"/>
</dbReference>
<dbReference type="Proteomes" id="UP000346198">
    <property type="component" value="Unassembled WGS sequence"/>
</dbReference>
<sequence length="1012" mass="113180">MKKRVVAFAVSIALASLANRMGFDEDWKFIQQDVPGAEQAGFDDESWRVLDVPHDWSIEGEYSKDNPMGAGGGYLPAGIGWYRKTIPVSNDWKGKHVEIAFDGIYMNSTVWANGRKLGTRPYGWSSFAYDISDIVQSSETITFAVRADNEKQPSARWYTGSGIYAHTWIDVKQKVHVANDGIFIRTKGGTVELDAEIRNATERMQNIAVEVSIIDPNGREVLKKRNPVKVASGGLQVSSFKFQVSSPLFWDVDSPNLYQAVTTLKVAGTTIGAATTTRFGIRDVEWKPESGMWLNGKNVKLQGVCNHQDAGALGVAVPDKVLRFRIEQLKKMGCNAIRTAHNPQTPIFYDICDEVGMLVMDEIFDGWLKKAKHDYGAHFFDEWWERDLTDWIKRDRNHPSVVIYSVGNETHGKVGKNLVERCHELDPTRPVTSGHSGSEFMDVFGVNGGSEKKGWFNRLKKDRVFIGTENTHTWQVRGFYRTKTWYRDGYPNARQGVHETPDLTAEEVFSNDWTDEAGRSNRKQIFNSSYDNATVRLNSRQNIEQLRDIPNYAGSFRWTGYDYIGEASYVHGGWPFKAFMGGAIDLANFEKDLYYLYQSQWTKEPMVHILPHWTHPKVKEGTEIPVWVYSNCEAVELFFNGQSLGKKRPGTKSNEMQCQWLVPWQAGELKALGFNKGRVVVEEIIRTAAAPARIALSIDGEPLVAEGKDMVQVRVTTTDEKDAFYPYGENRTHFRVIGPGRIRALDNGSPIDVERHFDAKDRIAFYGLTRAYIESTGEAGDITLLASCILGEKKQVTSNKVNIDAQLLSLRGPLPTLGIEIFYTLDGSAPTMQSIRYAEAFAVELGTTVKALVAVGGKPFQTLEERFAADEGFVWNEVQTTAGLGGDQAEDATLNGARIASKGKNFNGRGFVDFGHTKGAYVEWYQENDGDAGMADLTIRYSGKAEGRPGRAFKLTVNGKTIKEKLLLPNTKDWGSDWKTVTVKIPLGRGANTIRLTTVESGGMYIDEITVR</sequence>
<dbReference type="SUPFAM" id="SSF49785">
    <property type="entry name" value="Galactose-binding domain-like"/>
    <property type="match status" value="2"/>
</dbReference>
<dbReference type="Pfam" id="PF18565">
    <property type="entry name" value="Glyco_hydro2_C5"/>
    <property type="match status" value="1"/>
</dbReference>
<keyword evidence="3" id="KW-0326">Glycosidase</keyword>
<dbReference type="InterPro" id="IPR051913">
    <property type="entry name" value="GH2_Domain-Containing"/>
</dbReference>
<dbReference type="InterPro" id="IPR008979">
    <property type="entry name" value="Galactose-bd-like_sf"/>
</dbReference>
<dbReference type="Pfam" id="PF16355">
    <property type="entry name" value="DUF4982"/>
    <property type="match status" value="1"/>
</dbReference>
<dbReference type="InterPro" id="IPR013783">
    <property type="entry name" value="Ig-like_fold"/>
</dbReference>
<dbReference type="GO" id="GO:0004553">
    <property type="term" value="F:hydrolase activity, hydrolyzing O-glycosyl compounds"/>
    <property type="evidence" value="ECO:0007669"/>
    <property type="project" value="InterPro"/>
</dbReference>
<dbReference type="SUPFAM" id="SSF49303">
    <property type="entry name" value="beta-Galactosidase/glucuronidase domain"/>
    <property type="match status" value="1"/>
</dbReference>
<dbReference type="InterPro" id="IPR006101">
    <property type="entry name" value="Glyco_hydro_2"/>
</dbReference>
<evidence type="ECO:0000259" key="5">
    <source>
        <dbReference type="PROSITE" id="PS51175"/>
    </source>
</evidence>
<proteinExistence type="inferred from homology"/>
<dbReference type="GO" id="GO:0030246">
    <property type="term" value="F:carbohydrate binding"/>
    <property type="evidence" value="ECO:0007669"/>
    <property type="project" value="InterPro"/>
</dbReference>
<evidence type="ECO:0000256" key="2">
    <source>
        <dbReference type="ARBA" id="ARBA00022801"/>
    </source>
</evidence>
<dbReference type="Gene3D" id="2.60.120.260">
    <property type="entry name" value="Galactose-binding domain-like"/>
    <property type="match status" value="2"/>
</dbReference>
<dbReference type="AlphaFoldDB" id="A0A6C2UJ21"/>
<dbReference type="Pfam" id="PF02836">
    <property type="entry name" value="Glyco_hydro_2_C"/>
    <property type="match status" value="1"/>
</dbReference>
<dbReference type="InterPro" id="IPR017853">
    <property type="entry name" value="GH"/>
</dbReference>
<keyword evidence="2" id="KW-0378">Hydrolase</keyword>
<dbReference type="PANTHER" id="PTHR42732">
    <property type="entry name" value="BETA-GALACTOSIDASE"/>
    <property type="match status" value="1"/>
</dbReference>
<dbReference type="InterPro" id="IPR026876">
    <property type="entry name" value="Fn3_assoc_repeat"/>
</dbReference>
<dbReference type="InterPro" id="IPR006102">
    <property type="entry name" value="Ig-like_GH2"/>
</dbReference>
<protein>
    <submittedName>
        <fullName evidence="6">Beta-galactosidase BoGH2A</fullName>
    </submittedName>
</protein>
<dbReference type="RefSeq" id="WP_136060811.1">
    <property type="nucleotide sequence ID" value="NZ_CAAHFH010000001.1"/>
</dbReference>
<dbReference type="InterPro" id="IPR005084">
    <property type="entry name" value="CBM6"/>
</dbReference>
<comment type="similarity">
    <text evidence="1">Belongs to the glycosyl hydrolase 2 family.</text>
</comment>
<keyword evidence="4" id="KW-0732">Signal</keyword>
<feature type="domain" description="CBM6" evidence="5">
    <location>
        <begin position="885"/>
        <end position="1012"/>
    </location>
</feature>
<dbReference type="PANTHER" id="PTHR42732:SF1">
    <property type="entry name" value="BETA-MANNOSIDASE"/>
    <property type="match status" value="1"/>
</dbReference>
<evidence type="ECO:0000256" key="1">
    <source>
        <dbReference type="ARBA" id="ARBA00007401"/>
    </source>
</evidence>
<dbReference type="InterPro" id="IPR040605">
    <property type="entry name" value="Glyco_hydro2_dom5"/>
</dbReference>
<evidence type="ECO:0000313" key="6">
    <source>
        <dbReference type="EMBL" id="VGO19411.1"/>
    </source>
</evidence>
<dbReference type="Gene3D" id="3.20.20.80">
    <property type="entry name" value="Glycosidases"/>
    <property type="match status" value="1"/>
</dbReference>
<dbReference type="InterPro" id="IPR036156">
    <property type="entry name" value="Beta-gal/glucu_dom_sf"/>
</dbReference>
<dbReference type="PRINTS" id="PR00132">
    <property type="entry name" value="GLHYDRLASE2"/>
</dbReference>
<dbReference type="SUPFAM" id="SSF51445">
    <property type="entry name" value="(Trans)glycosidases"/>
    <property type="match status" value="1"/>
</dbReference>
<dbReference type="Pfam" id="PF00703">
    <property type="entry name" value="Glyco_hydro_2"/>
    <property type="match status" value="1"/>
</dbReference>
<dbReference type="GO" id="GO:0005975">
    <property type="term" value="P:carbohydrate metabolic process"/>
    <property type="evidence" value="ECO:0007669"/>
    <property type="project" value="InterPro"/>
</dbReference>
<dbReference type="PROSITE" id="PS51175">
    <property type="entry name" value="CBM6"/>
    <property type="match status" value="1"/>
</dbReference>
<dbReference type="EMBL" id="CAAHFH010000001">
    <property type="protein sequence ID" value="VGO19411.1"/>
    <property type="molecule type" value="Genomic_DNA"/>
</dbReference>
<keyword evidence="7" id="KW-1185">Reference proteome</keyword>
<feature type="signal peptide" evidence="4">
    <location>
        <begin position="1"/>
        <end position="18"/>
    </location>
</feature>
<gene>
    <name evidence="6" type="ORF">SCARR_01469</name>
</gene>
<evidence type="ECO:0000256" key="3">
    <source>
        <dbReference type="ARBA" id="ARBA00023295"/>
    </source>
</evidence>
<evidence type="ECO:0000313" key="7">
    <source>
        <dbReference type="Proteomes" id="UP000346198"/>
    </source>
</evidence>
<organism evidence="6 7">
    <name type="scientific">Pontiella sulfatireligans</name>
    <dbReference type="NCBI Taxonomy" id="2750658"/>
    <lineage>
        <taxon>Bacteria</taxon>
        <taxon>Pseudomonadati</taxon>
        <taxon>Kiritimatiellota</taxon>
        <taxon>Kiritimatiellia</taxon>
        <taxon>Kiritimatiellales</taxon>
        <taxon>Pontiellaceae</taxon>
        <taxon>Pontiella</taxon>
    </lineage>
</organism>
<accession>A0A6C2UJ21</accession>